<dbReference type="EMBL" id="CP119317">
    <property type="protein sequence ID" value="WEK52919.1"/>
    <property type="molecule type" value="Genomic_DNA"/>
</dbReference>
<evidence type="ECO:0000313" key="1">
    <source>
        <dbReference type="EMBL" id="WEK52919.1"/>
    </source>
</evidence>
<dbReference type="AlphaFoldDB" id="A0AA95ETE4"/>
<organism evidence="1 2">
    <name type="scientific">Candidatus Cohnella colombiensis</name>
    <dbReference type="NCBI Taxonomy" id="3121368"/>
    <lineage>
        <taxon>Bacteria</taxon>
        <taxon>Bacillati</taxon>
        <taxon>Bacillota</taxon>
        <taxon>Bacilli</taxon>
        <taxon>Bacillales</taxon>
        <taxon>Paenibacillaceae</taxon>
        <taxon>Cohnella</taxon>
    </lineage>
</organism>
<name>A0AA95ETE4_9BACL</name>
<proteinExistence type="predicted"/>
<sequence>MSNITKGVITINIQTDNYKIAPLVDHKDIVKLIEETESAIAQITGNPVTLIAYERKPLQ</sequence>
<gene>
    <name evidence="1" type="ORF">P0Y55_09910</name>
</gene>
<keyword evidence="2" id="KW-1185">Reference proteome</keyword>
<protein>
    <submittedName>
        <fullName evidence="1">Uncharacterized protein</fullName>
    </submittedName>
</protein>
<dbReference type="Proteomes" id="UP001178662">
    <property type="component" value="Chromosome"/>
</dbReference>
<evidence type="ECO:0000313" key="2">
    <source>
        <dbReference type="Proteomes" id="UP001178662"/>
    </source>
</evidence>
<accession>A0AA95ETE4</accession>
<reference evidence="1" key="1">
    <citation type="submission" date="2023-03" db="EMBL/GenBank/DDBJ databases">
        <title>Andean soil-derived lignocellulolytic bacterial consortium as a source of novel taxa and putative plastic-active enzymes.</title>
        <authorList>
            <person name="Diaz-Garcia L."/>
            <person name="Chuvochina M."/>
            <person name="Feuerriegel G."/>
            <person name="Bunk B."/>
            <person name="Sproer C."/>
            <person name="Streit W.R."/>
            <person name="Rodriguez L.M."/>
            <person name="Overmann J."/>
            <person name="Jimenez D.J."/>
        </authorList>
    </citation>
    <scope>NUCLEOTIDE SEQUENCE</scope>
    <source>
        <strain evidence="1">MAG 2441</strain>
    </source>
</reference>